<reference evidence="10" key="1">
    <citation type="submission" date="2017-09" db="EMBL/GenBank/DDBJ databases">
        <title>Polyketide synthases of a Diaporthe helianthi virulent isolate.</title>
        <authorList>
            <person name="Baroncelli R."/>
        </authorList>
    </citation>
    <scope>NUCLEOTIDE SEQUENCE [LARGE SCALE GENOMIC DNA]</scope>
    <source>
        <strain evidence="10">7/96</strain>
    </source>
</reference>
<evidence type="ECO:0000256" key="4">
    <source>
        <dbReference type="ARBA" id="ARBA00023008"/>
    </source>
</evidence>
<dbReference type="PANTHER" id="PTHR11709">
    <property type="entry name" value="MULTI-COPPER OXIDASE"/>
    <property type="match status" value="1"/>
</dbReference>
<evidence type="ECO:0000256" key="2">
    <source>
        <dbReference type="ARBA" id="ARBA00022723"/>
    </source>
</evidence>
<evidence type="ECO:0000313" key="10">
    <source>
        <dbReference type="EMBL" id="POS74131.1"/>
    </source>
</evidence>
<dbReference type="OrthoDB" id="2121828at2759"/>
<dbReference type="CDD" id="cd13873">
    <property type="entry name" value="CuRO_2_AAO_like_2"/>
    <property type="match status" value="1"/>
</dbReference>
<dbReference type="InterPro" id="IPR017762">
    <property type="entry name" value="Multicopper_oxidase_fun"/>
</dbReference>
<keyword evidence="3" id="KW-0560">Oxidoreductase</keyword>
<dbReference type="SUPFAM" id="SSF49503">
    <property type="entry name" value="Cupredoxins"/>
    <property type="match status" value="3"/>
</dbReference>
<comment type="caution">
    <text evidence="10">The sequence shown here is derived from an EMBL/GenBank/DDBJ whole genome shotgun (WGS) entry which is preliminary data.</text>
</comment>
<name>A0A2P5HV53_DIAHE</name>
<protein>
    <submittedName>
        <fullName evidence="10">L-ascorbate oxidase</fullName>
    </submittedName>
</protein>
<proteinExistence type="inferred from homology"/>
<dbReference type="Pfam" id="PF07732">
    <property type="entry name" value="Cu-oxidase_3"/>
    <property type="match status" value="1"/>
</dbReference>
<evidence type="ECO:0000256" key="1">
    <source>
        <dbReference type="ARBA" id="ARBA00010609"/>
    </source>
</evidence>
<dbReference type="GO" id="GO:0005507">
    <property type="term" value="F:copper ion binding"/>
    <property type="evidence" value="ECO:0007669"/>
    <property type="project" value="InterPro"/>
</dbReference>
<dbReference type="Pfam" id="PF07731">
    <property type="entry name" value="Cu-oxidase_2"/>
    <property type="match status" value="1"/>
</dbReference>
<evidence type="ECO:0000256" key="6">
    <source>
        <dbReference type="SAM" id="SignalP"/>
    </source>
</evidence>
<dbReference type="InterPro" id="IPR008972">
    <property type="entry name" value="Cupredoxin"/>
</dbReference>
<evidence type="ECO:0000256" key="5">
    <source>
        <dbReference type="SAM" id="MobiDB-lite"/>
    </source>
</evidence>
<dbReference type="InParanoid" id="A0A2P5HV53"/>
<dbReference type="PROSITE" id="PS00080">
    <property type="entry name" value="MULTICOPPER_OXIDASE2"/>
    <property type="match status" value="1"/>
</dbReference>
<keyword evidence="4" id="KW-0186">Copper</keyword>
<dbReference type="InterPro" id="IPR045087">
    <property type="entry name" value="Cu-oxidase_fam"/>
</dbReference>
<feature type="domain" description="Plastocyanin-like" evidence="7">
    <location>
        <begin position="162"/>
        <end position="323"/>
    </location>
</feature>
<dbReference type="Proteomes" id="UP000094444">
    <property type="component" value="Unassembled WGS sequence"/>
</dbReference>
<dbReference type="EMBL" id="MAVT02000679">
    <property type="protein sequence ID" value="POS74131.1"/>
    <property type="molecule type" value="Genomic_DNA"/>
</dbReference>
<dbReference type="CDD" id="cd13895">
    <property type="entry name" value="CuRO_3_AAO_like_2"/>
    <property type="match status" value="1"/>
</dbReference>
<dbReference type="InterPro" id="IPR001117">
    <property type="entry name" value="Cu-oxidase_2nd"/>
</dbReference>
<gene>
    <name evidence="10" type="ORF">DHEL01_v207481</name>
</gene>
<keyword evidence="2" id="KW-0479">Metal-binding</keyword>
<evidence type="ECO:0000259" key="7">
    <source>
        <dbReference type="Pfam" id="PF00394"/>
    </source>
</evidence>
<evidence type="ECO:0000259" key="9">
    <source>
        <dbReference type="Pfam" id="PF07732"/>
    </source>
</evidence>
<dbReference type="STRING" id="158607.A0A2P5HV53"/>
<evidence type="ECO:0000259" key="8">
    <source>
        <dbReference type="Pfam" id="PF07731"/>
    </source>
</evidence>
<dbReference type="PANTHER" id="PTHR11709:SF394">
    <property type="entry name" value="FI03373P-RELATED"/>
    <property type="match status" value="1"/>
</dbReference>
<keyword evidence="11" id="KW-1185">Reference proteome</keyword>
<dbReference type="InterPro" id="IPR002355">
    <property type="entry name" value="Cu_oxidase_Cu_BS"/>
</dbReference>
<feature type="domain" description="Plastocyanin-like" evidence="8">
    <location>
        <begin position="437"/>
        <end position="569"/>
    </location>
</feature>
<keyword evidence="6" id="KW-0732">Signal</keyword>
<organism evidence="10 11">
    <name type="scientific">Diaporthe helianthi</name>
    <dbReference type="NCBI Taxonomy" id="158607"/>
    <lineage>
        <taxon>Eukaryota</taxon>
        <taxon>Fungi</taxon>
        <taxon>Dikarya</taxon>
        <taxon>Ascomycota</taxon>
        <taxon>Pezizomycotina</taxon>
        <taxon>Sordariomycetes</taxon>
        <taxon>Sordariomycetidae</taxon>
        <taxon>Diaporthales</taxon>
        <taxon>Diaporthaceae</taxon>
        <taxon>Diaporthe</taxon>
    </lineage>
</organism>
<dbReference type="PROSITE" id="PS00079">
    <property type="entry name" value="MULTICOPPER_OXIDASE1"/>
    <property type="match status" value="1"/>
</dbReference>
<dbReference type="InterPro" id="IPR011707">
    <property type="entry name" value="Cu-oxidase-like_N"/>
</dbReference>
<feature type="region of interest" description="Disordered" evidence="5">
    <location>
        <begin position="327"/>
        <end position="346"/>
    </location>
</feature>
<dbReference type="GO" id="GO:0016491">
    <property type="term" value="F:oxidoreductase activity"/>
    <property type="evidence" value="ECO:0007669"/>
    <property type="project" value="UniProtKB-KW"/>
</dbReference>
<accession>A0A2P5HV53</accession>
<comment type="similarity">
    <text evidence="1">Belongs to the multicopper oxidase family.</text>
</comment>
<feature type="domain" description="Plastocyanin-like" evidence="9">
    <location>
        <begin position="39"/>
        <end position="151"/>
    </location>
</feature>
<feature type="signal peptide" evidence="6">
    <location>
        <begin position="1"/>
        <end position="20"/>
    </location>
</feature>
<feature type="chain" id="PRO_5015116214" evidence="6">
    <location>
        <begin position="21"/>
        <end position="618"/>
    </location>
</feature>
<dbReference type="AlphaFoldDB" id="A0A2P5HV53"/>
<evidence type="ECO:0000256" key="3">
    <source>
        <dbReference type="ARBA" id="ARBA00023002"/>
    </source>
</evidence>
<dbReference type="Pfam" id="PF00394">
    <property type="entry name" value="Cu-oxidase"/>
    <property type="match status" value="1"/>
</dbReference>
<dbReference type="NCBIfam" id="TIGR03390">
    <property type="entry name" value="ascorbOXfungal"/>
    <property type="match status" value="1"/>
</dbReference>
<dbReference type="InterPro" id="IPR035666">
    <property type="entry name" value="MCO_CuRO_3"/>
</dbReference>
<dbReference type="InterPro" id="IPR011706">
    <property type="entry name" value="Cu-oxidase_C"/>
</dbReference>
<dbReference type="Gene3D" id="2.60.40.420">
    <property type="entry name" value="Cupredoxins - blue copper proteins"/>
    <property type="match status" value="3"/>
</dbReference>
<sequence>MRLLSLSLLCAQWLLSPVLGAGLTTHDSTFVPDHVLRISAQNISQACDQRYSAVVNGTSPGPPLRIRPGGAWIRVYNDMEDHNLTMHWHGLAQRMAQFSDGAVLASQWPIPPLNYFDYEIEALPQDAGSYYYHSHIASQALTVFGALIVEDCGEPPYKYDDERTLLWHEHYKQDDATLDAGLLASPLTWTGEVQAVLLNGQGVAINRTAGEIAGDASCQLPVLEVEPGKTYRFRFVGATSLAFSVIAFEGHDTLTVIAVDGGQYTQPAVTERMQIGSGQRFDVLFKTKTQAELDAAGKTDFYIQFETRDRPSVYQGFGVLRYTSASCPGGKEEEEEEAPPLAKAPATPPFNLTTKVYDWLERTLQPLEPDPDFPTLQEVTRRIVIDAVQLLDPVTGQTIWQLNGLNWNEVVAYQVPLLVDIYLRGEEAVPDYEAALANHGWDPRTKSYPAKVGEVLEIVFQNTGSLVRNNGGVDFHPFHAHGEHYYDLGSGNGTYDANKTEAARVKAGYTPVLRDTTMLHRYTSRTTAGADAGWRAWRIRVKYPGVWMIHCHVLQHMIMGMQSVWVVGNASEIQKTPTELSLGYFNFGGSVTGNDTHDPQVYEQFDHGLSTCPAECTA</sequence>
<evidence type="ECO:0000313" key="11">
    <source>
        <dbReference type="Proteomes" id="UP000094444"/>
    </source>
</evidence>
<dbReference type="InterPro" id="IPR033138">
    <property type="entry name" value="Cu_oxidase_CS"/>
</dbReference>